<accession>A0A6G1CCZ8</accession>
<evidence type="ECO:0000313" key="2">
    <source>
        <dbReference type="EMBL" id="KAF0898020.1"/>
    </source>
</evidence>
<protein>
    <submittedName>
        <fullName evidence="2">Uncharacterized protein</fullName>
    </submittedName>
</protein>
<evidence type="ECO:0000313" key="3">
    <source>
        <dbReference type="Proteomes" id="UP000479710"/>
    </source>
</evidence>
<organism evidence="2 3">
    <name type="scientific">Oryza meyeriana var. granulata</name>
    <dbReference type="NCBI Taxonomy" id="110450"/>
    <lineage>
        <taxon>Eukaryota</taxon>
        <taxon>Viridiplantae</taxon>
        <taxon>Streptophyta</taxon>
        <taxon>Embryophyta</taxon>
        <taxon>Tracheophyta</taxon>
        <taxon>Spermatophyta</taxon>
        <taxon>Magnoliopsida</taxon>
        <taxon>Liliopsida</taxon>
        <taxon>Poales</taxon>
        <taxon>Poaceae</taxon>
        <taxon>BOP clade</taxon>
        <taxon>Oryzoideae</taxon>
        <taxon>Oryzeae</taxon>
        <taxon>Oryzinae</taxon>
        <taxon>Oryza</taxon>
        <taxon>Oryza meyeriana</taxon>
    </lineage>
</organism>
<comment type="caution">
    <text evidence="2">The sequence shown here is derived from an EMBL/GenBank/DDBJ whole genome shotgun (WGS) entry which is preliminary data.</text>
</comment>
<gene>
    <name evidence="2" type="ORF">E2562_001701</name>
</gene>
<feature type="region of interest" description="Disordered" evidence="1">
    <location>
        <begin position="56"/>
        <end position="79"/>
    </location>
</feature>
<dbReference type="EMBL" id="SPHZ02000009">
    <property type="protein sequence ID" value="KAF0898020.1"/>
    <property type="molecule type" value="Genomic_DNA"/>
</dbReference>
<proteinExistence type="predicted"/>
<feature type="compositionally biased region" description="Polar residues" evidence="1">
    <location>
        <begin position="63"/>
        <end position="72"/>
    </location>
</feature>
<dbReference type="Proteomes" id="UP000479710">
    <property type="component" value="Unassembled WGS sequence"/>
</dbReference>
<keyword evidence="3" id="KW-1185">Reference proteome</keyword>
<reference evidence="2 3" key="1">
    <citation type="submission" date="2019-11" db="EMBL/GenBank/DDBJ databases">
        <title>Whole genome sequence of Oryza granulata.</title>
        <authorList>
            <person name="Li W."/>
        </authorList>
    </citation>
    <scope>NUCLEOTIDE SEQUENCE [LARGE SCALE GENOMIC DNA]</scope>
    <source>
        <strain evidence="3">cv. Menghai</strain>
        <tissue evidence="2">Leaf</tissue>
    </source>
</reference>
<name>A0A6G1CCZ8_9ORYZ</name>
<sequence length="212" mass="21915">MKVQAMVDQRLRWPGEPTTCRVERTATTKLHIGGRGGPGGGAGLLGGGTGTAVGGEVEPRPGISSTYEQSRGTGVKDLGGTIKADWDREAELTSQGKGRGGWPPSGEARWIHATATSVSGSQRGGRPSEGIGNGVPFGGGQSTTAAAAMPWAPFTGGDGEWSAHGTRFRGMDRWDFEREPGDFGKEVVQRENGMQGIPRGKKAISIGEGGVG</sequence>
<evidence type="ECO:0000256" key="1">
    <source>
        <dbReference type="SAM" id="MobiDB-lite"/>
    </source>
</evidence>
<dbReference type="AlphaFoldDB" id="A0A6G1CCZ8"/>